<reference evidence="9 10" key="1">
    <citation type="submission" date="2015-07" db="EMBL/GenBank/DDBJ databases">
        <title>Draft Genome Sequence of Streptomyces antibioticus, IMRU 3720 reveals insights in the evolution of actinomycin biosynthetic gene clusters in Streptomyces.</title>
        <authorList>
            <person name="Crnovcic I."/>
            <person name="Ruckert C."/>
            <person name="Kalinowksi J."/>
            <person name="Keller U."/>
        </authorList>
    </citation>
    <scope>NUCLEOTIDE SEQUENCE [LARGE SCALE GENOMIC DNA]</scope>
    <source>
        <strain evidence="9 10">DSM 41481</strain>
    </source>
</reference>
<dbReference type="InterPro" id="IPR015424">
    <property type="entry name" value="PyrdxlP-dep_Trfase"/>
</dbReference>
<organism evidence="9 10">
    <name type="scientific">Streptomyces antibioticus</name>
    <dbReference type="NCBI Taxonomy" id="1890"/>
    <lineage>
        <taxon>Bacteria</taxon>
        <taxon>Bacillati</taxon>
        <taxon>Actinomycetota</taxon>
        <taxon>Actinomycetes</taxon>
        <taxon>Kitasatosporales</taxon>
        <taxon>Streptomycetaceae</taxon>
        <taxon>Streptomyces</taxon>
    </lineage>
</organism>
<evidence type="ECO:0000256" key="5">
    <source>
        <dbReference type="ARBA" id="ARBA00022898"/>
    </source>
</evidence>
<dbReference type="EC" id="2.6.1.-" evidence="6"/>
<dbReference type="Gene3D" id="3.40.640.10">
    <property type="entry name" value="Type I PLP-dependent aspartate aminotransferase-like (Major domain)"/>
    <property type="match status" value="1"/>
</dbReference>
<dbReference type="SUPFAM" id="SSF53383">
    <property type="entry name" value="PLP-dependent transferases"/>
    <property type="match status" value="1"/>
</dbReference>
<dbReference type="PANTHER" id="PTHR46383:SF2">
    <property type="entry name" value="AMINOTRANSFERASE"/>
    <property type="match status" value="1"/>
</dbReference>
<comment type="cofactor">
    <cofactor evidence="1 6">
        <name>pyridoxal 5'-phosphate</name>
        <dbReference type="ChEBI" id="CHEBI:597326"/>
    </cofactor>
</comment>
<evidence type="ECO:0000259" key="8">
    <source>
        <dbReference type="Pfam" id="PF00155"/>
    </source>
</evidence>
<comment type="similarity">
    <text evidence="2 6">Belongs to the class-I pyridoxal-phosphate-dependent aminotransferase family.</text>
</comment>
<keyword evidence="5" id="KW-0663">Pyridoxal phosphate</keyword>
<evidence type="ECO:0000256" key="2">
    <source>
        <dbReference type="ARBA" id="ARBA00007441"/>
    </source>
</evidence>
<evidence type="ECO:0000313" key="9">
    <source>
        <dbReference type="EMBL" id="OOQ48281.1"/>
    </source>
</evidence>
<keyword evidence="4 6" id="KW-0808">Transferase</keyword>
<evidence type="ECO:0000256" key="3">
    <source>
        <dbReference type="ARBA" id="ARBA00022576"/>
    </source>
</evidence>
<dbReference type="NCBIfam" id="NF005601">
    <property type="entry name" value="PRK07337.1"/>
    <property type="match status" value="1"/>
</dbReference>
<evidence type="ECO:0000256" key="4">
    <source>
        <dbReference type="ARBA" id="ARBA00022679"/>
    </source>
</evidence>
<dbReference type="PANTHER" id="PTHR46383">
    <property type="entry name" value="ASPARTATE AMINOTRANSFERASE"/>
    <property type="match status" value="1"/>
</dbReference>
<evidence type="ECO:0000256" key="1">
    <source>
        <dbReference type="ARBA" id="ARBA00001933"/>
    </source>
</evidence>
<protein>
    <recommendedName>
        <fullName evidence="6">Aminotransferase</fullName>
        <ecNumber evidence="6">2.6.1.-</ecNumber>
    </recommendedName>
</protein>
<dbReference type="Proteomes" id="UP000190306">
    <property type="component" value="Chromosome"/>
</dbReference>
<dbReference type="InterPro" id="IPR050596">
    <property type="entry name" value="AspAT/PAT-like"/>
</dbReference>
<evidence type="ECO:0000256" key="7">
    <source>
        <dbReference type="SAM" id="MobiDB-lite"/>
    </source>
</evidence>
<dbReference type="CDD" id="cd00609">
    <property type="entry name" value="AAT_like"/>
    <property type="match status" value="1"/>
</dbReference>
<keyword evidence="10" id="KW-1185">Reference proteome</keyword>
<keyword evidence="3 6" id="KW-0032">Aminotransferase</keyword>
<evidence type="ECO:0000256" key="6">
    <source>
        <dbReference type="RuleBase" id="RU000481"/>
    </source>
</evidence>
<dbReference type="InterPro" id="IPR015421">
    <property type="entry name" value="PyrdxlP-dep_Trfase_major"/>
</dbReference>
<dbReference type="Pfam" id="PF00155">
    <property type="entry name" value="Aminotran_1_2"/>
    <property type="match status" value="1"/>
</dbReference>
<dbReference type="InterPro" id="IPR004838">
    <property type="entry name" value="NHTrfase_class1_PyrdxlP-BS"/>
</dbReference>
<dbReference type="GO" id="GO:0008483">
    <property type="term" value="F:transaminase activity"/>
    <property type="evidence" value="ECO:0007669"/>
    <property type="project" value="UniProtKB-KW"/>
</dbReference>
<dbReference type="InterPro" id="IPR004839">
    <property type="entry name" value="Aminotransferase_I/II_large"/>
</dbReference>
<comment type="caution">
    <text evidence="9">The sequence shown here is derived from an EMBL/GenBank/DDBJ whole genome shotgun (WGS) entry which is preliminary data.</text>
</comment>
<feature type="region of interest" description="Disordered" evidence="7">
    <location>
        <begin position="1"/>
        <end position="22"/>
    </location>
</feature>
<proteinExistence type="inferred from homology"/>
<name>A0ABX3LCU6_STRAT</name>
<sequence length="413" mass="44232">MSRSTTGRSRHPSALEPGGRSMRISQRAQAVAPFYAMEFGKHAAALQAQGHHVVKLSLGEPDFGAPPAVVAAMRDVMDGGTSLAYTAALGLPALREAIAGFYRDRHDVDVDPARVVVTAGASAALVLATAALVDPGDEVLIADPSYPCNRQIVESFGARVGLVPTTAETRYQLDAATVRAHWTERTRGVMVATPSNPTGTSVPTSELAAICDLAREHDAWRLVDEIYVDLADHDERGRPPRSALSLDPGAVVINSFSKYFGMTGWRLGWCVVPEPLVPALERLAQNYFLCASAPAQHAALACFTPESLAVCEARRTEFGERRALVLDGLERIGLPVPVPPDGAFYVYFDVSGTGLTSWQFCERALQEAHVALTPGRDFGSHTAETHVRLSYAASADELREGVARLGKFVSSLG</sequence>
<dbReference type="EMBL" id="LHQL01000014">
    <property type="protein sequence ID" value="OOQ48281.1"/>
    <property type="molecule type" value="Genomic_DNA"/>
</dbReference>
<dbReference type="PROSITE" id="PS00105">
    <property type="entry name" value="AA_TRANSFER_CLASS_1"/>
    <property type="match status" value="1"/>
</dbReference>
<gene>
    <name evidence="9" type="ORF">AFM16_28335</name>
</gene>
<evidence type="ECO:0000313" key="10">
    <source>
        <dbReference type="Proteomes" id="UP000190306"/>
    </source>
</evidence>
<accession>A0ABX3LCU6</accession>
<feature type="domain" description="Aminotransferase class I/classII large" evidence="8">
    <location>
        <begin position="52"/>
        <end position="405"/>
    </location>
</feature>